<evidence type="ECO:0000313" key="2">
    <source>
        <dbReference type="EMBL" id="QHV62140.1"/>
    </source>
</evidence>
<proteinExistence type="predicted"/>
<organism evidence="2 3">
    <name type="scientific">Akkermansia massiliensis</name>
    <dbReference type="NCBI Taxonomy" id="2927224"/>
    <lineage>
        <taxon>Bacteria</taxon>
        <taxon>Pseudomonadati</taxon>
        <taxon>Verrucomicrobiota</taxon>
        <taxon>Verrucomicrobiia</taxon>
        <taxon>Verrucomicrobiales</taxon>
        <taxon>Akkermansiaceae</taxon>
        <taxon>Akkermansia</taxon>
    </lineage>
</organism>
<dbReference type="Proteomes" id="UP000642553">
    <property type="component" value="Chromosome"/>
</dbReference>
<feature type="transmembrane region" description="Helical" evidence="1">
    <location>
        <begin position="81"/>
        <end position="103"/>
    </location>
</feature>
<protein>
    <submittedName>
        <fullName evidence="2">DUF805 domain-containing protein</fullName>
    </submittedName>
</protein>
<gene>
    <name evidence="2" type="ORF">DMI76_01540</name>
</gene>
<keyword evidence="1" id="KW-0812">Transmembrane</keyword>
<name>A0AAE6T8X2_9BACT</name>
<evidence type="ECO:0000256" key="1">
    <source>
        <dbReference type="SAM" id="Phobius"/>
    </source>
</evidence>
<feature type="transmembrane region" description="Helical" evidence="1">
    <location>
        <begin position="33"/>
        <end position="61"/>
    </location>
</feature>
<accession>A0AAE6T8X2</accession>
<keyword evidence="1" id="KW-1133">Transmembrane helix</keyword>
<dbReference type="Pfam" id="PF05656">
    <property type="entry name" value="DUF805"/>
    <property type="match status" value="1"/>
</dbReference>
<dbReference type="EMBL" id="CP029701">
    <property type="protein sequence ID" value="QHV62140.1"/>
    <property type="molecule type" value="Genomic_DNA"/>
</dbReference>
<feature type="transmembrane region" description="Helical" evidence="1">
    <location>
        <begin position="146"/>
        <end position="165"/>
    </location>
</feature>
<dbReference type="GO" id="GO:0016020">
    <property type="term" value="C:membrane"/>
    <property type="evidence" value="ECO:0007669"/>
    <property type="project" value="InterPro"/>
</dbReference>
<reference evidence="2" key="1">
    <citation type="submission" date="2018-05" db="EMBL/GenBank/DDBJ databases">
        <title>Complete genome sequnece of Akkermansia muciniphila EB-AMDK-40.</title>
        <authorList>
            <person name="Nam Y.-D."/>
            <person name="Chung W.-H."/>
            <person name="Park Y.S."/>
            <person name="Kang J."/>
        </authorList>
    </citation>
    <scope>NUCLEOTIDE SEQUENCE</scope>
    <source>
        <strain evidence="2">EB-AMDK-40</strain>
    </source>
</reference>
<sequence>MDTTTRPSLWKYFILCLTKKYCAFSGTAPRREFWGFFLFMNLFSFIFSLVGGVIVAVTLPWGELAAMQDPEQMQAILFTRIASFFFITQIVLLVLYLPTLGVTIRRLRDAGFNTAWGYGYLGLGVIIFLNWAILERFQYPGGTATQFLGIISTAYWLLLLILACFPTRPAVESTPE</sequence>
<dbReference type="AlphaFoldDB" id="A0AAE6T8X2"/>
<dbReference type="RefSeq" id="WP_102722885.1">
    <property type="nucleotide sequence ID" value="NZ_CP029701.1"/>
</dbReference>
<feature type="transmembrane region" description="Helical" evidence="1">
    <location>
        <begin position="115"/>
        <end position="134"/>
    </location>
</feature>
<keyword evidence="1" id="KW-0472">Membrane</keyword>
<dbReference type="InterPro" id="IPR008523">
    <property type="entry name" value="DUF805"/>
</dbReference>
<evidence type="ECO:0000313" key="3">
    <source>
        <dbReference type="Proteomes" id="UP000642553"/>
    </source>
</evidence>